<dbReference type="AlphaFoldDB" id="A0ABC8TXK0"/>
<feature type="domain" description="RNase H type-1" evidence="2">
    <location>
        <begin position="293"/>
        <end position="422"/>
    </location>
</feature>
<dbReference type="CDD" id="cd09279">
    <property type="entry name" value="RNase_HI_like"/>
    <property type="match status" value="1"/>
</dbReference>
<dbReference type="Pfam" id="PF00665">
    <property type="entry name" value="rve"/>
    <property type="match status" value="1"/>
</dbReference>
<dbReference type="PANTHER" id="PTHR48475:SF2">
    <property type="entry name" value="RIBONUCLEASE H"/>
    <property type="match status" value="1"/>
</dbReference>
<evidence type="ECO:0000259" key="2">
    <source>
        <dbReference type="PROSITE" id="PS50879"/>
    </source>
</evidence>
<dbReference type="Gene3D" id="1.10.340.70">
    <property type="match status" value="1"/>
</dbReference>
<name>A0ABC8TXK0_9AQUA</name>
<dbReference type="EMBL" id="CAUOFW020006303">
    <property type="protein sequence ID" value="CAK9174218.1"/>
    <property type="molecule type" value="Genomic_DNA"/>
</dbReference>
<dbReference type="SUPFAM" id="SSF53098">
    <property type="entry name" value="Ribonuclease H-like"/>
    <property type="match status" value="2"/>
</dbReference>
<reference evidence="4 5" key="1">
    <citation type="submission" date="2024-02" db="EMBL/GenBank/DDBJ databases">
        <authorList>
            <person name="Vignale AGUSTIN F."/>
            <person name="Sosa J E."/>
            <person name="Modenutti C."/>
        </authorList>
    </citation>
    <scope>NUCLEOTIDE SEQUENCE [LARGE SCALE GENOMIC DNA]</scope>
</reference>
<protein>
    <submittedName>
        <fullName evidence="4">Uncharacterized protein</fullName>
    </submittedName>
</protein>
<dbReference type="InterPro" id="IPR043128">
    <property type="entry name" value="Rev_trsase/Diguanyl_cyclase"/>
</dbReference>
<dbReference type="InterPro" id="IPR002156">
    <property type="entry name" value="RNaseH_domain"/>
</dbReference>
<evidence type="ECO:0000259" key="3">
    <source>
        <dbReference type="PROSITE" id="PS50994"/>
    </source>
</evidence>
<evidence type="ECO:0000313" key="4">
    <source>
        <dbReference type="EMBL" id="CAK9174218.1"/>
    </source>
</evidence>
<dbReference type="InterPro" id="IPR041588">
    <property type="entry name" value="Integrase_H2C2"/>
</dbReference>
<dbReference type="InterPro" id="IPR041577">
    <property type="entry name" value="RT_RNaseH_2"/>
</dbReference>
<dbReference type="InterPro" id="IPR001584">
    <property type="entry name" value="Integrase_cat-core"/>
</dbReference>
<dbReference type="InterPro" id="IPR043502">
    <property type="entry name" value="DNA/RNA_pol_sf"/>
</dbReference>
<dbReference type="Gene3D" id="3.30.420.10">
    <property type="entry name" value="Ribonuclease H-like superfamily/Ribonuclease H"/>
    <property type="match status" value="2"/>
</dbReference>
<feature type="domain" description="Integrase catalytic" evidence="3">
    <location>
        <begin position="578"/>
        <end position="739"/>
    </location>
</feature>
<dbReference type="Gene3D" id="3.30.70.270">
    <property type="match status" value="1"/>
</dbReference>
<dbReference type="PROSITE" id="PS50879">
    <property type="entry name" value="RNASE_H_1"/>
    <property type="match status" value="1"/>
</dbReference>
<dbReference type="Pfam" id="PF17921">
    <property type="entry name" value="Integrase_H2C2"/>
    <property type="match status" value="1"/>
</dbReference>
<dbReference type="Proteomes" id="UP001642360">
    <property type="component" value="Unassembled WGS sequence"/>
</dbReference>
<accession>A0ABC8TXK0</accession>
<comment type="caution">
    <text evidence="4">The sequence shown here is derived from an EMBL/GenBank/DDBJ whole genome shotgun (WGS) entry which is preliminary data.</text>
</comment>
<keyword evidence="5" id="KW-1185">Reference proteome</keyword>
<proteinExistence type="predicted"/>
<dbReference type="PROSITE" id="PS50994">
    <property type="entry name" value="INTEGRASE"/>
    <property type="match status" value="1"/>
</dbReference>
<evidence type="ECO:0000256" key="1">
    <source>
        <dbReference type="SAM" id="MobiDB-lite"/>
    </source>
</evidence>
<dbReference type="Pfam" id="PF13456">
    <property type="entry name" value="RVT_3"/>
    <property type="match status" value="1"/>
</dbReference>
<dbReference type="SUPFAM" id="SSF56672">
    <property type="entry name" value="DNA/RNA polymerases"/>
    <property type="match status" value="1"/>
</dbReference>
<sequence length="868" mass="97280">MVNQRGIEANPDKIKAILDMKSPSSTKELQRLNGRIAALNRFVSKSADKCLPFFKTLRKAFEWKPEAEEAFQRLKAYLAAPPLLSHATPGETLHLYLSASPSAVSSVLVRNNNGVQKPVYYVSRAYRGAEVRYSALEKLALALVTTARRLRHYFQGHRMVVITDQPLKRILGKPDVSGRLLKWAVELGEFDIQYQPRTAIKAQALADFVAELTPTEDGNDEDPQMPNGDIKKPNKDPQAGAQVSSPGAQTTFSDDQASRAAPLAPAPQAAPLDAQASQAAPPRSSTSNSKFSTHLLWKLYVDGSSTSEGGGAGLILISPDGTTLRYAMKLHFYASNNEAEYEALLSGLRLAMEMEVQHLATYSDSQLIVNQVRGEFEAKGAKMQEYLSMARNMITKFHYFQINHIPREDNMAADALAKLASSMEASSGEPVLIGHQCEPSRMDMEATNIDCVSTESDWMTQIRAYLQEGVQPDDPLEARKLRIRASKFAILQDTLYKRGYSLPWLRCLSPEEAHYALREIHEGICGNHSGGRSLAHKALRQGYFWPTMIRDAQEFSKKCDKCQRFATVPRQPPEELTTISSPWPFSKWGIDILGPLPLSKGQCKFVVVAVDYFTKWSEAEPLAKITDAKVKDFIWKNLVCRFGIPHAIVSDNAKQFDNKLLNSFCSDLQIKQPHSSPAHPQANGQAEVMVRTVLRNLKTRLEKAKGLWVEELPGVLWAYRTTPRTPTGETPFSLAFGTEAVIPVEIGVHSLRVQHHDPITNEEGLRSNLDLVEEAREMAVVRNAEYKRRMTRYYNSRVKPRSFQPGDLVLKKVILATKDAREGKLGPNWEGPYRVTKVVRPGTYKIQDSEGKVLLHPWNAEHLKRYYQ</sequence>
<feature type="region of interest" description="Disordered" evidence="1">
    <location>
        <begin position="214"/>
        <end position="289"/>
    </location>
</feature>
<dbReference type="InterPro" id="IPR012337">
    <property type="entry name" value="RNaseH-like_sf"/>
</dbReference>
<gene>
    <name evidence="4" type="ORF">ILEXP_LOCUS43949</name>
</gene>
<organism evidence="4 5">
    <name type="scientific">Ilex paraguariensis</name>
    <name type="common">yerba mate</name>
    <dbReference type="NCBI Taxonomy" id="185542"/>
    <lineage>
        <taxon>Eukaryota</taxon>
        <taxon>Viridiplantae</taxon>
        <taxon>Streptophyta</taxon>
        <taxon>Embryophyta</taxon>
        <taxon>Tracheophyta</taxon>
        <taxon>Spermatophyta</taxon>
        <taxon>Magnoliopsida</taxon>
        <taxon>eudicotyledons</taxon>
        <taxon>Gunneridae</taxon>
        <taxon>Pentapetalae</taxon>
        <taxon>asterids</taxon>
        <taxon>campanulids</taxon>
        <taxon>Aquifoliales</taxon>
        <taxon>Aquifoliaceae</taxon>
        <taxon>Ilex</taxon>
    </lineage>
</organism>
<dbReference type="PANTHER" id="PTHR48475">
    <property type="entry name" value="RIBONUCLEASE H"/>
    <property type="match status" value="1"/>
</dbReference>
<feature type="compositionally biased region" description="Low complexity" evidence="1">
    <location>
        <begin position="258"/>
        <end position="287"/>
    </location>
</feature>
<evidence type="ECO:0000313" key="5">
    <source>
        <dbReference type="Proteomes" id="UP001642360"/>
    </source>
</evidence>
<dbReference type="Pfam" id="PF17919">
    <property type="entry name" value="RT_RNaseH_2"/>
    <property type="match status" value="1"/>
</dbReference>
<dbReference type="InterPro" id="IPR036397">
    <property type="entry name" value="RNaseH_sf"/>
</dbReference>
<feature type="compositionally biased region" description="Polar residues" evidence="1">
    <location>
        <begin position="241"/>
        <end position="254"/>
    </location>
</feature>